<protein>
    <recommendedName>
        <fullName evidence="4">DUF4282 domain-containing protein</fullName>
    </recommendedName>
</protein>
<evidence type="ECO:0000313" key="3">
    <source>
        <dbReference type="Proteomes" id="UP000283458"/>
    </source>
</evidence>
<comment type="caution">
    <text evidence="2">The sequence shown here is derived from an EMBL/GenBank/DDBJ whole genome shotgun (WGS) entry which is preliminary data.</text>
</comment>
<evidence type="ECO:0000313" key="2">
    <source>
        <dbReference type="EMBL" id="RJF79284.1"/>
    </source>
</evidence>
<gene>
    <name evidence="2" type="ORF">D3877_21015</name>
</gene>
<sequence length="65" mass="7189">MPIIFSGLYIAACVVCGVMGRNTVFGFMGHFLLALFLTPMVDFIIQAVGRPSARLRDKILSLRSR</sequence>
<dbReference type="Proteomes" id="UP000283458">
    <property type="component" value="Unassembled WGS sequence"/>
</dbReference>
<dbReference type="OrthoDB" id="9134123at2"/>
<feature type="transmembrane region" description="Helical" evidence="1">
    <location>
        <begin position="30"/>
        <end position="49"/>
    </location>
</feature>
<dbReference type="RefSeq" id="WP_119832742.1">
    <property type="nucleotide sequence ID" value="NZ_QYUL01000003.1"/>
</dbReference>
<accession>A0A418VS23</accession>
<keyword evidence="3" id="KW-1185">Reference proteome</keyword>
<reference evidence="2 3" key="1">
    <citation type="submission" date="2018-09" db="EMBL/GenBank/DDBJ databases">
        <authorList>
            <person name="Zhu H."/>
        </authorList>
    </citation>
    <scope>NUCLEOTIDE SEQUENCE [LARGE SCALE GENOMIC DNA]</scope>
    <source>
        <strain evidence="2 3">K2W22B-5</strain>
    </source>
</reference>
<keyword evidence="1" id="KW-0472">Membrane</keyword>
<name>A0A418VS23_9PROT</name>
<evidence type="ECO:0000256" key="1">
    <source>
        <dbReference type="SAM" id="Phobius"/>
    </source>
</evidence>
<keyword evidence="1" id="KW-1133">Transmembrane helix</keyword>
<keyword evidence="1" id="KW-0812">Transmembrane</keyword>
<proteinExistence type="predicted"/>
<dbReference type="EMBL" id="QYUL01000003">
    <property type="protein sequence ID" value="RJF79284.1"/>
    <property type="molecule type" value="Genomic_DNA"/>
</dbReference>
<organism evidence="2 3">
    <name type="scientific">Azospirillum cavernae</name>
    <dbReference type="NCBI Taxonomy" id="2320860"/>
    <lineage>
        <taxon>Bacteria</taxon>
        <taxon>Pseudomonadati</taxon>
        <taxon>Pseudomonadota</taxon>
        <taxon>Alphaproteobacteria</taxon>
        <taxon>Rhodospirillales</taxon>
        <taxon>Azospirillaceae</taxon>
        <taxon>Azospirillum</taxon>
    </lineage>
</organism>
<evidence type="ECO:0008006" key="4">
    <source>
        <dbReference type="Google" id="ProtNLM"/>
    </source>
</evidence>
<dbReference type="AlphaFoldDB" id="A0A418VS23"/>